<dbReference type="Gene3D" id="1.20.20.10">
    <property type="entry name" value="F1F0 ATP synthase subunit C"/>
    <property type="match status" value="1"/>
</dbReference>
<evidence type="ECO:0000256" key="12">
    <source>
        <dbReference type="ARBA" id="ARBA00023310"/>
    </source>
</evidence>
<dbReference type="GO" id="GO:0005886">
    <property type="term" value="C:plasma membrane"/>
    <property type="evidence" value="ECO:0007669"/>
    <property type="project" value="UniProtKB-SubCell"/>
</dbReference>
<dbReference type="InterPro" id="IPR038662">
    <property type="entry name" value="ATP_synth_F0_csu_sf"/>
</dbReference>
<evidence type="ECO:0000256" key="8">
    <source>
        <dbReference type="ARBA" id="ARBA00022989"/>
    </source>
</evidence>
<reference evidence="16" key="3">
    <citation type="submission" date="2023-02" db="EMBL/GenBank/DDBJ databases">
        <title>Proposal of a novel subspecies: Alicyclobacillus hesperidum subspecies aegle.</title>
        <authorList>
            <person name="Goto K."/>
            <person name="Fujii T."/>
            <person name="Yasui K."/>
            <person name="Mochida K."/>
            <person name="Kato-Tanaka Y."/>
            <person name="Morohoshi S."/>
            <person name="An S.Y."/>
            <person name="Kasai H."/>
            <person name="Yokota A."/>
        </authorList>
    </citation>
    <scope>NUCLEOTIDE SEQUENCE</scope>
    <source>
        <strain evidence="16">DSM 12766</strain>
    </source>
</reference>
<keyword evidence="4 14" id="KW-1003">Cell membrane</keyword>
<evidence type="ECO:0000256" key="4">
    <source>
        <dbReference type="ARBA" id="ARBA00022475"/>
    </source>
</evidence>
<evidence type="ECO:0000256" key="14">
    <source>
        <dbReference type="HAMAP-Rule" id="MF_01396"/>
    </source>
</evidence>
<dbReference type="InterPro" id="IPR020537">
    <property type="entry name" value="ATP_synth_F0_csu_DDCD_BS"/>
</dbReference>
<dbReference type="RefSeq" id="WP_006445901.1">
    <property type="nucleotide sequence ID" value="NZ_BSRA01000010.1"/>
</dbReference>
<comment type="function">
    <text evidence="13 14">F(1)F(0) ATP synthase produces ATP from ADP in the presence of a proton or sodium gradient. F-type ATPases consist of two structural domains, F(1) containing the extramembraneous catalytic core and F(0) containing the membrane proton channel, linked together by a central stalk and a peripheral stalk. During catalysis, ATP synthesis in the catalytic domain of F(1) is coupled via a rotary mechanism of the central stalk subunits to proton translocation.</text>
</comment>
<evidence type="ECO:0000256" key="11">
    <source>
        <dbReference type="ARBA" id="ARBA00023136"/>
    </source>
</evidence>
<evidence type="ECO:0000256" key="10">
    <source>
        <dbReference type="ARBA" id="ARBA00023121"/>
    </source>
</evidence>
<dbReference type="EMBL" id="FNOJ01000019">
    <property type="protein sequence ID" value="SDW89739.1"/>
    <property type="molecule type" value="Genomic_DNA"/>
</dbReference>
<dbReference type="EMBL" id="BSRA01000010">
    <property type="protein sequence ID" value="GLV14211.1"/>
    <property type="molecule type" value="Genomic_DNA"/>
</dbReference>
<comment type="similarity">
    <text evidence="2 14">Belongs to the ATPase C chain family.</text>
</comment>
<evidence type="ECO:0000313" key="16">
    <source>
        <dbReference type="EMBL" id="GLV14211.1"/>
    </source>
</evidence>
<keyword evidence="5 14" id="KW-0138">CF(0)</keyword>
<comment type="subcellular location">
    <subcellularLocation>
        <location evidence="1 14">Cell membrane</location>
        <topology evidence="1 14">Multi-pass membrane protein</topology>
    </subcellularLocation>
</comment>
<evidence type="ECO:0000259" key="15">
    <source>
        <dbReference type="Pfam" id="PF00137"/>
    </source>
</evidence>
<dbReference type="PROSITE" id="PS00605">
    <property type="entry name" value="ATPASE_C"/>
    <property type="match status" value="1"/>
</dbReference>
<keyword evidence="9 14" id="KW-0406">Ion transport</keyword>
<sequence length="82" mass="8379">MQLDLVKAIYDIAVALLLGLAAVGSGVGDGLVMSKYVEGVARQPEARGSIFASALLGVALVEAFPVIALAFGIIILFTKGAF</sequence>
<evidence type="ECO:0000256" key="6">
    <source>
        <dbReference type="ARBA" id="ARBA00022692"/>
    </source>
</evidence>
<dbReference type="HAMAP" id="MF_01396">
    <property type="entry name" value="ATP_synth_c_bact"/>
    <property type="match status" value="1"/>
</dbReference>
<dbReference type="GO" id="GO:0046933">
    <property type="term" value="F:proton-transporting ATP synthase activity, rotational mechanism"/>
    <property type="evidence" value="ECO:0007669"/>
    <property type="project" value="UniProtKB-UniRule"/>
</dbReference>
<dbReference type="GO" id="GO:0045259">
    <property type="term" value="C:proton-transporting ATP synthase complex"/>
    <property type="evidence" value="ECO:0007669"/>
    <property type="project" value="UniProtKB-KW"/>
</dbReference>
<evidence type="ECO:0000256" key="1">
    <source>
        <dbReference type="ARBA" id="ARBA00004651"/>
    </source>
</evidence>
<dbReference type="PANTHER" id="PTHR10031">
    <property type="entry name" value="ATP SYNTHASE LIPID-BINDING PROTEIN, MITOCHONDRIAL"/>
    <property type="match status" value="1"/>
</dbReference>
<protein>
    <recommendedName>
        <fullName evidence="14">ATP synthase subunit c</fullName>
    </recommendedName>
    <alternativeName>
        <fullName evidence="14">ATP synthase F(0) sector subunit c</fullName>
    </alternativeName>
    <alternativeName>
        <fullName evidence="14">F-type ATPase subunit c</fullName>
        <shortName evidence="14">F-ATPase subunit c</shortName>
    </alternativeName>
    <alternativeName>
        <fullName evidence="14">Lipid-binding protein</fullName>
    </alternativeName>
</protein>
<evidence type="ECO:0000256" key="2">
    <source>
        <dbReference type="ARBA" id="ARBA00006704"/>
    </source>
</evidence>
<comment type="function">
    <text evidence="14">Key component of the F(0) channel; it plays a direct role in translocation across the membrane. A homomeric c-ring of between 10-14 subunits forms the central stalk rotor element with the F(1) delta and epsilon subunits.</text>
</comment>
<keyword evidence="12 14" id="KW-0066">ATP synthesis</keyword>
<proteinExistence type="inferred from homology"/>
<evidence type="ECO:0000256" key="7">
    <source>
        <dbReference type="ARBA" id="ARBA00022781"/>
    </source>
</evidence>
<evidence type="ECO:0000256" key="13">
    <source>
        <dbReference type="ARBA" id="ARBA00025198"/>
    </source>
</evidence>
<dbReference type="FunFam" id="1.20.20.10:FF:000002">
    <property type="entry name" value="ATP synthase subunit c"/>
    <property type="match status" value="1"/>
</dbReference>
<keyword evidence="10 14" id="KW-0446">Lipid-binding</keyword>
<evidence type="ECO:0000256" key="3">
    <source>
        <dbReference type="ARBA" id="ARBA00022448"/>
    </source>
</evidence>
<dbReference type="SUPFAM" id="SSF81333">
    <property type="entry name" value="F1F0 ATP synthase subunit C"/>
    <property type="match status" value="1"/>
</dbReference>
<reference evidence="17" key="1">
    <citation type="submission" date="2016-10" db="EMBL/GenBank/DDBJ databases">
        <authorList>
            <person name="de Groot N.N."/>
        </authorList>
    </citation>
    <scope>NUCLEOTIDE SEQUENCE [LARGE SCALE GENOMIC DNA]</scope>
    <source>
        <strain evidence="17">DSM 12489</strain>
    </source>
</reference>
<name>A0A1H2XBT1_9BACL</name>
<evidence type="ECO:0000313" key="18">
    <source>
        <dbReference type="Proteomes" id="UP000182589"/>
    </source>
</evidence>
<evidence type="ECO:0000256" key="9">
    <source>
        <dbReference type="ARBA" id="ARBA00023065"/>
    </source>
</evidence>
<evidence type="ECO:0000256" key="5">
    <source>
        <dbReference type="ARBA" id="ARBA00022547"/>
    </source>
</evidence>
<keyword evidence="7 14" id="KW-0375">Hydrogen ion transport</keyword>
<dbReference type="InterPro" id="IPR005953">
    <property type="entry name" value="ATP_synth_csu_bac/chlpt"/>
</dbReference>
<dbReference type="InterPro" id="IPR002379">
    <property type="entry name" value="ATPase_proteolipid_c-like_dom"/>
</dbReference>
<keyword evidence="11 14" id="KW-0472">Membrane</keyword>
<keyword evidence="18" id="KW-1185">Reference proteome</keyword>
<dbReference type="Proteomes" id="UP000182589">
    <property type="component" value="Unassembled WGS sequence"/>
</dbReference>
<keyword evidence="6 14" id="KW-0812">Transmembrane</keyword>
<feature type="site" description="Reversibly protonated during proton transport" evidence="14">
    <location>
        <position position="62"/>
    </location>
</feature>
<dbReference type="NCBIfam" id="TIGR01260">
    <property type="entry name" value="ATP_synt_c"/>
    <property type="match status" value="1"/>
</dbReference>
<dbReference type="AlphaFoldDB" id="A0A1H2XBT1"/>
<dbReference type="PANTHER" id="PTHR10031:SF0">
    <property type="entry name" value="ATPASE PROTEIN 9"/>
    <property type="match status" value="1"/>
</dbReference>
<dbReference type="GO" id="GO:0008289">
    <property type="term" value="F:lipid binding"/>
    <property type="evidence" value="ECO:0007669"/>
    <property type="project" value="UniProtKB-KW"/>
</dbReference>
<accession>A0A1H2XBT1</accession>
<gene>
    <name evidence="14" type="primary">atpE</name>
    <name evidence="16" type="ORF">Heshes_18950</name>
    <name evidence="17" type="ORF">SAMN04489725_11932</name>
</gene>
<reference evidence="18" key="2">
    <citation type="submission" date="2016-10" db="EMBL/GenBank/DDBJ databases">
        <authorList>
            <person name="Varghese N."/>
        </authorList>
    </citation>
    <scope>NUCLEOTIDE SEQUENCE [LARGE SCALE GENOMIC DNA]</scope>
    <source>
        <strain evidence="18">DSM 12489</strain>
    </source>
</reference>
<dbReference type="Pfam" id="PF00137">
    <property type="entry name" value="ATP-synt_C"/>
    <property type="match status" value="1"/>
</dbReference>
<feature type="domain" description="V-ATPase proteolipid subunit C-like" evidence="15">
    <location>
        <begin position="12"/>
        <end position="75"/>
    </location>
</feature>
<dbReference type="GO" id="GO:0033177">
    <property type="term" value="C:proton-transporting two-sector ATPase complex, proton-transporting domain"/>
    <property type="evidence" value="ECO:0007669"/>
    <property type="project" value="InterPro"/>
</dbReference>
<comment type="caution">
    <text evidence="14">Lacks conserved residue(s) required for the propagation of feature annotation.</text>
</comment>
<dbReference type="InterPro" id="IPR000454">
    <property type="entry name" value="ATP_synth_F0_csu"/>
</dbReference>
<evidence type="ECO:0000313" key="17">
    <source>
        <dbReference type="EMBL" id="SDW89739.1"/>
    </source>
</evidence>
<dbReference type="PRINTS" id="PR00124">
    <property type="entry name" value="ATPASEC"/>
</dbReference>
<keyword evidence="3 14" id="KW-0813">Transport</keyword>
<dbReference type="Proteomes" id="UP001157137">
    <property type="component" value="Unassembled WGS sequence"/>
</dbReference>
<dbReference type="InterPro" id="IPR035921">
    <property type="entry name" value="F/V-ATP_Csub_sf"/>
</dbReference>
<feature type="transmembrane region" description="Helical" evidence="14">
    <location>
        <begin position="52"/>
        <end position="77"/>
    </location>
</feature>
<keyword evidence="8 14" id="KW-1133">Transmembrane helix</keyword>
<dbReference type="STRING" id="89784.SAMN04489725_11932"/>
<organism evidence="17 18">
    <name type="scientific">Alicyclobacillus hesperidum</name>
    <dbReference type="NCBI Taxonomy" id="89784"/>
    <lineage>
        <taxon>Bacteria</taxon>
        <taxon>Bacillati</taxon>
        <taxon>Bacillota</taxon>
        <taxon>Bacilli</taxon>
        <taxon>Bacillales</taxon>
        <taxon>Alicyclobacillaceae</taxon>
        <taxon>Alicyclobacillus</taxon>
    </lineage>
</organism>
<dbReference type="CDD" id="cd18185">
    <property type="entry name" value="ATP-synt_Fo_c_ATPE"/>
    <property type="match status" value="1"/>
</dbReference>